<reference evidence="6 7" key="1">
    <citation type="journal article" date="2016" name="Sci. Rep.">
        <title>Metabolic traits of an uncultured archaeal lineage -MSBL1- from brine pools of the Red Sea.</title>
        <authorList>
            <person name="Mwirichia R."/>
            <person name="Alam I."/>
            <person name="Rashid M."/>
            <person name="Vinu M."/>
            <person name="Ba-Alawi W."/>
            <person name="Anthony Kamau A."/>
            <person name="Kamanda Ngugi D."/>
            <person name="Goker M."/>
            <person name="Klenk H.P."/>
            <person name="Bajic V."/>
            <person name="Stingl U."/>
        </authorList>
    </citation>
    <scope>NUCLEOTIDE SEQUENCE [LARGE SCALE GENOMIC DNA]</scope>
    <source>
        <strain evidence="6">SCGC-AAA382A03</strain>
    </source>
</reference>
<keyword evidence="7" id="KW-1185">Reference proteome</keyword>
<comment type="catalytic activity">
    <reaction evidence="5">
        <text>Co(I)-[dimethylamine-specific corrinoid protein] + dimethylamine + H(+) = methyl-Co(III)-[dimethylamine-specific corrinoid protein] + methylamine</text>
        <dbReference type="Rhea" id="RHEA:41175"/>
        <dbReference type="Rhea" id="RHEA-COMP:11122"/>
        <dbReference type="Rhea" id="RHEA-COMP:11123"/>
        <dbReference type="ChEBI" id="CHEBI:15378"/>
        <dbReference type="ChEBI" id="CHEBI:58040"/>
        <dbReference type="ChEBI" id="CHEBI:59338"/>
        <dbReference type="ChEBI" id="CHEBI:85033"/>
        <dbReference type="ChEBI" id="CHEBI:85035"/>
        <dbReference type="EC" id="2.1.1.249"/>
    </reaction>
</comment>
<organism evidence="6 7">
    <name type="scientific">candidate division MSBL1 archaeon SCGC-AAA382A03</name>
    <dbReference type="NCBI Taxonomy" id="1698278"/>
    <lineage>
        <taxon>Archaea</taxon>
        <taxon>Methanobacteriati</taxon>
        <taxon>Methanobacteriota</taxon>
        <taxon>candidate division MSBL1</taxon>
    </lineage>
</organism>
<accession>A0A133VGR5</accession>
<dbReference type="InterPro" id="IPR012653">
    <property type="entry name" value="Dimeth_MeTrfase_MtbB"/>
</dbReference>
<evidence type="ECO:0000313" key="6">
    <source>
        <dbReference type="EMBL" id="KXB05638.1"/>
    </source>
</evidence>
<evidence type="ECO:0000256" key="1">
    <source>
        <dbReference type="ARBA" id="ARBA00004890"/>
    </source>
</evidence>
<dbReference type="UniPathway" id="UPA00644"/>
<evidence type="ECO:0000256" key="2">
    <source>
        <dbReference type="ARBA" id="ARBA00008844"/>
    </source>
</evidence>
<dbReference type="EMBL" id="LHYC01000006">
    <property type="protein sequence ID" value="KXB05638.1"/>
    <property type="molecule type" value="Genomic_DNA"/>
</dbReference>
<evidence type="ECO:0000256" key="4">
    <source>
        <dbReference type="ARBA" id="ARBA00022774"/>
    </source>
</evidence>
<dbReference type="Pfam" id="PF09505">
    <property type="entry name" value="Dimeth_Pyl"/>
    <property type="match status" value="1"/>
</dbReference>
<sequence>MDVTYRMAAGMGGLRTSGDLVARTQLDKKMQIDEGKKYVAEKLGIDVTDLSDEIAMRKAREENGIGLPIATPGKPKGFAAKKNIKELFDFDIRSIEALT</sequence>
<name>A0A133VGR5_9EURY</name>
<comment type="pathway">
    <text evidence="1">One-carbon metabolism; methanogenesis from dimethylamine.</text>
</comment>
<comment type="caution">
    <text evidence="6">The sequence shown here is derived from an EMBL/GenBank/DDBJ whole genome shotgun (WGS) entry which is preliminary data.</text>
</comment>
<dbReference type="AlphaFoldDB" id="A0A133VGR5"/>
<proteinExistence type="inferred from homology"/>
<dbReference type="EC" id="2.1.1.249" evidence="3"/>
<dbReference type="GO" id="GO:0043791">
    <property type="term" value="F:dimethylamine methyltransferase activity"/>
    <property type="evidence" value="ECO:0007669"/>
    <property type="project" value="UniProtKB-EC"/>
</dbReference>
<evidence type="ECO:0000256" key="3">
    <source>
        <dbReference type="ARBA" id="ARBA00012854"/>
    </source>
</evidence>
<evidence type="ECO:0000313" key="7">
    <source>
        <dbReference type="Proteomes" id="UP000070549"/>
    </source>
</evidence>
<gene>
    <name evidence="6" type="ORF">AKJ49_00385</name>
</gene>
<dbReference type="Proteomes" id="UP000070549">
    <property type="component" value="Unassembled WGS sequence"/>
</dbReference>
<keyword evidence="4" id="KW-0669">Pyrrolysine</keyword>
<comment type="similarity">
    <text evidence="2">Belongs to the dimethylamine methyltransferase family.</text>
</comment>
<dbReference type="GO" id="GO:0015948">
    <property type="term" value="P:methanogenesis"/>
    <property type="evidence" value="ECO:0007669"/>
    <property type="project" value="InterPro"/>
</dbReference>
<evidence type="ECO:0000256" key="5">
    <source>
        <dbReference type="ARBA" id="ARBA00029367"/>
    </source>
</evidence>
<protein>
    <recommendedName>
        <fullName evidence="3">[dimethylamine--corrinoid protein] Co-methyltransferase</fullName>
        <ecNumber evidence="3">2.1.1.249</ecNumber>
    </recommendedName>
</protein>